<dbReference type="OrthoDB" id="2454520at2"/>
<name>A0A1G6JUZ0_9BACI</name>
<dbReference type="InterPro" id="IPR025428">
    <property type="entry name" value="Spore_YhaL"/>
</dbReference>
<evidence type="ECO:0000256" key="1">
    <source>
        <dbReference type="SAM" id="Phobius"/>
    </source>
</evidence>
<feature type="transmembrane region" description="Helical" evidence="1">
    <location>
        <begin position="39"/>
        <end position="55"/>
    </location>
</feature>
<dbReference type="STRING" id="1464122.SAMN05421737_106101"/>
<evidence type="ECO:0000313" key="3">
    <source>
        <dbReference type="Proteomes" id="UP000242662"/>
    </source>
</evidence>
<keyword evidence="1" id="KW-1133">Transmembrane helix</keyword>
<keyword evidence="1" id="KW-0472">Membrane</keyword>
<proteinExistence type="predicted"/>
<dbReference type="AlphaFoldDB" id="A0A1G6JUZ0"/>
<keyword evidence="3" id="KW-1185">Reference proteome</keyword>
<keyword evidence="1" id="KW-0812">Transmembrane</keyword>
<organism evidence="2 3">
    <name type="scientific">Shouchella lonarensis</name>
    <dbReference type="NCBI Taxonomy" id="1464122"/>
    <lineage>
        <taxon>Bacteria</taxon>
        <taxon>Bacillati</taxon>
        <taxon>Bacillota</taxon>
        <taxon>Bacilli</taxon>
        <taxon>Bacillales</taxon>
        <taxon>Bacillaceae</taxon>
        <taxon>Shouchella</taxon>
    </lineage>
</organism>
<protein>
    <submittedName>
        <fullName evidence="2">Sporulation protein YhaL</fullName>
    </submittedName>
</protein>
<dbReference type="Pfam" id="PF14147">
    <property type="entry name" value="Spore_YhaL"/>
    <property type="match status" value="1"/>
</dbReference>
<gene>
    <name evidence="2" type="ORF">SAMN05421737_106101</name>
</gene>
<reference evidence="3" key="1">
    <citation type="submission" date="2016-09" db="EMBL/GenBank/DDBJ databases">
        <authorList>
            <person name="Varghese N."/>
            <person name="Submissions S."/>
        </authorList>
    </citation>
    <scope>NUCLEOTIDE SEQUENCE [LARGE SCALE GENOMIC DNA]</scope>
    <source>
        <strain evidence="3">25nlg</strain>
    </source>
</reference>
<dbReference type="EMBL" id="FMYM01000006">
    <property type="protein sequence ID" value="SDC22560.1"/>
    <property type="molecule type" value="Genomic_DNA"/>
</dbReference>
<evidence type="ECO:0000313" key="2">
    <source>
        <dbReference type="EMBL" id="SDC22560.1"/>
    </source>
</evidence>
<dbReference type="Proteomes" id="UP000242662">
    <property type="component" value="Unassembled WGS sequence"/>
</dbReference>
<dbReference type="RefSeq" id="WP_090775720.1">
    <property type="nucleotide sequence ID" value="NZ_FMYM01000006.1"/>
</dbReference>
<sequence length="91" mass="10448">MKSNQMSQMIALVSVVALVIAFLLTQTSLGTFIVQSPWWVYAVLAGVFVSGYMWLKTMREENEVEQESIEQEGQVYMERLEEARGKKARQE</sequence>
<accession>A0A1G6JUZ0</accession>